<evidence type="ECO:0000256" key="6">
    <source>
        <dbReference type="HAMAP-Rule" id="MF_01543"/>
    </source>
</evidence>
<proteinExistence type="inferred from homology"/>
<keyword evidence="2 6" id="KW-0554">One-carbon metabolism</keyword>
<dbReference type="KEGG" id="taz:TREAZ_1389"/>
<dbReference type="NCBIfam" id="NF010031">
    <property type="entry name" value="PRK13506.1"/>
    <property type="match status" value="1"/>
</dbReference>
<dbReference type="Gene3D" id="3.30.1510.10">
    <property type="entry name" value="Domain 2, N(10)-formyltetrahydrofolate synthetase"/>
    <property type="match status" value="1"/>
</dbReference>
<dbReference type="UniPathway" id="UPA00193"/>
<accession>F5YFB5</accession>
<reference evidence="7 8" key="2">
    <citation type="journal article" date="2011" name="ISME J.">
        <title>RNA-seq reveals cooperative metabolic interactions between two termite-gut spirochete species in co-culture.</title>
        <authorList>
            <person name="Rosenthal A.Z."/>
            <person name="Matson E.G."/>
            <person name="Eldar A."/>
            <person name="Leadbetter J.R."/>
        </authorList>
    </citation>
    <scope>NUCLEOTIDE SEQUENCE [LARGE SCALE GENOMIC DNA]</scope>
    <source>
        <strain evidence="8">ATCC BAA-888 / DSM 13862 / ZAS-9</strain>
    </source>
</reference>
<dbReference type="HOGENOM" id="CLU_003601_3_3_12"/>
<dbReference type="OrthoDB" id="9761733at2"/>
<dbReference type="NCBIfam" id="NF010030">
    <property type="entry name" value="PRK13505.1"/>
    <property type="match status" value="1"/>
</dbReference>
<dbReference type="RefSeq" id="WP_015710614.1">
    <property type="nucleotide sequence ID" value="NC_015577.1"/>
</dbReference>
<dbReference type="EMBL" id="CP001841">
    <property type="protein sequence ID" value="AEF80122.1"/>
    <property type="molecule type" value="Genomic_DNA"/>
</dbReference>
<dbReference type="PROSITE" id="PS00721">
    <property type="entry name" value="FTHFS_1"/>
    <property type="match status" value="1"/>
</dbReference>
<keyword evidence="4 6" id="KW-0547">Nucleotide-binding</keyword>
<evidence type="ECO:0000256" key="4">
    <source>
        <dbReference type="ARBA" id="ARBA00022741"/>
    </source>
</evidence>
<dbReference type="SUPFAM" id="SSF52540">
    <property type="entry name" value="P-loop containing nucleoside triphosphate hydrolases"/>
    <property type="match status" value="1"/>
</dbReference>
<keyword evidence="3 6" id="KW-0436">Ligase</keyword>
<feature type="binding site" evidence="6">
    <location>
        <begin position="67"/>
        <end position="74"/>
    </location>
    <ligand>
        <name>ATP</name>
        <dbReference type="ChEBI" id="CHEBI:30616"/>
    </ligand>
</feature>
<dbReference type="PROSITE" id="PS00722">
    <property type="entry name" value="FTHFS_2"/>
    <property type="match status" value="1"/>
</dbReference>
<sequence>MNKSDIEIAREAKLKPISEIAGAMGISPQWVEEYGKYKAKIDWRLLKSAELPQKRAKYINITAISPTPLGEGKTTTTVGLVQGLGKIGKQAVACLRQPSMGPTFGIKGGAAGGGYSQIVPMEDFNLHLTGDIHAVSAAHNLCAAAVDARIYHESRWAPSYFEKLGLKILDIDPCRVSLGRVMDINDRGLRNVMTGLGGREDGPLRQSRFDISVASEVMAILALARDLPDLRKRLGRMVAACNKKGDPVTAEDLGVAGAMTVLMKDALKPNLLQTIEGQGSFVHAGPFANIAHGNSSIIADLLAVNYADFVVTEAGFGSDMGMEKFFDIKCRTSGLVPDAVVLVATVRALKSHGGGPAVVPGKPLPPEYKEENLELLKKGLPNLLAHIGIISRFGVPAVVAINAFPTDTEAEWELVRDAAIKAGAADAVVTTHWANGGEGAADLARAVEKAASLPSHFKLLYPDEVPLKQKIETVAVRVYGAEGVDFEKGVLKELDTLEEKGYGKLPVCMAKTQYSLSHDPALKGAPRGWRLPVREVRLAAGAGFVYPLCGAITTMPGLPSRPAFMDVDIDDDGTVRGLF</sequence>
<dbReference type="eggNOG" id="COG2759">
    <property type="taxonomic scope" value="Bacteria"/>
</dbReference>
<organism evidence="7 8">
    <name type="scientific">Leadbettera azotonutricia (strain ATCC BAA-888 / DSM 13862 / ZAS-9)</name>
    <name type="common">Treponema azotonutricium</name>
    <dbReference type="NCBI Taxonomy" id="545695"/>
    <lineage>
        <taxon>Bacteria</taxon>
        <taxon>Pseudomonadati</taxon>
        <taxon>Spirochaetota</taxon>
        <taxon>Spirochaetia</taxon>
        <taxon>Spirochaetales</taxon>
        <taxon>Breznakiellaceae</taxon>
        <taxon>Leadbettera</taxon>
    </lineage>
</organism>
<evidence type="ECO:0000256" key="3">
    <source>
        <dbReference type="ARBA" id="ARBA00022598"/>
    </source>
</evidence>
<dbReference type="FunFam" id="3.40.50.300:FF:001859">
    <property type="entry name" value="Formate--tetrahydrofolate ligase"/>
    <property type="match status" value="1"/>
</dbReference>
<dbReference type="InParanoid" id="F5YFB5"/>
<evidence type="ECO:0000256" key="2">
    <source>
        <dbReference type="ARBA" id="ARBA00022563"/>
    </source>
</evidence>
<protein>
    <recommendedName>
        <fullName evidence="6">Formate--tetrahydrofolate ligase</fullName>
        <ecNumber evidence="6">6.3.4.3</ecNumber>
    </recommendedName>
    <alternativeName>
        <fullName evidence="6">Formyltetrahydrofolate synthetase</fullName>
        <shortName evidence="6">FHS</shortName>
        <shortName evidence="6">FTHFS</shortName>
    </alternativeName>
</protein>
<dbReference type="GO" id="GO:0004329">
    <property type="term" value="F:formate-tetrahydrofolate ligase activity"/>
    <property type="evidence" value="ECO:0007669"/>
    <property type="project" value="UniProtKB-UniRule"/>
</dbReference>
<dbReference type="GO" id="GO:0035999">
    <property type="term" value="P:tetrahydrofolate interconversion"/>
    <property type="evidence" value="ECO:0007669"/>
    <property type="project" value="UniProtKB-UniRule"/>
</dbReference>
<dbReference type="InterPro" id="IPR000559">
    <property type="entry name" value="Formate_THF_ligase"/>
</dbReference>
<dbReference type="GO" id="GO:0005524">
    <property type="term" value="F:ATP binding"/>
    <property type="evidence" value="ECO:0007669"/>
    <property type="project" value="UniProtKB-UniRule"/>
</dbReference>
<name>F5YFB5_LEAAZ</name>
<comment type="catalytic activity">
    <reaction evidence="6">
        <text>(6S)-5,6,7,8-tetrahydrofolate + formate + ATP = (6R)-10-formyltetrahydrofolate + ADP + phosphate</text>
        <dbReference type="Rhea" id="RHEA:20221"/>
        <dbReference type="ChEBI" id="CHEBI:15740"/>
        <dbReference type="ChEBI" id="CHEBI:30616"/>
        <dbReference type="ChEBI" id="CHEBI:43474"/>
        <dbReference type="ChEBI" id="CHEBI:57453"/>
        <dbReference type="ChEBI" id="CHEBI:195366"/>
        <dbReference type="ChEBI" id="CHEBI:456216"/>
        <dbReference type="EC" id="6.3.4.3"/>
    </reaction>
</comment>
<dbReference type="EC" id="6.3.4.3" evidence="6"/>
<evidence type="ECO:0000313" key="8">
    <source>
        <dbReference type="Proteomes" id="UP000009222"/>
    </source>
</evidence>
<dbReference type="InterPro" id="IPR020628">
    <property type="entry name" value="Formate_THF_ligase_CS"/>
</dbReference>
<keyword evidence="8" id="KW-1185">Reference proteome</keyword>
<dbReference type="FunFam" id="3.10.410.10:FF:000001">
    <property type="entry name" value="Putative formate--tetrahydrofolate ligase"/>
    <property type="match status" value="1"/>
</dbReference>
<comment type="pathway">
    <text evidence="1 6">One-carbon metabolism; tetrahydrofolate interconversion.</text>
</comment>
<dbReference type="Gene3D" id="3.10.410.10">
    <property type="entry name" value="Formyltetrahydrofolate synthetase, domain 3"/>
    <property type="match status" value="1"/>
</dbReference>
<evidence type="ECO:0000256" key="1">
    <source>
        <dbReference type="ARBA" id="ARBA00004777"/>
    </source>
</evidence>
<dbReference type="STRING" id="545695.TREAZ_1389"/>
<dbReference type="AlphaFoldDB" id="F5YFB5"/>
<dbReference type="HAMAP" id="MF_01543">
    <property type="entry name" value="FTHFS"/>
    <property type="match status" value="1"/>
</dbReference>
<reference evidence="8" key="1">
    <citation type="submission" date="2009-12" db="EMBL/GenBank/DDBJ databases">
        <title>Complete sequence of Treponema azotonutricium strain ZAS-9.</title>
        <authorList>
            <person name="Tetu S.G."/>
            <person name="Matson E."/>
            <person name="Ren Q."/>
            <person name="Seshadri R."/>
            <person name="Elbourne L."/>
            <person name="Hassan K.A."/>
            <person name="Durkin A."/>
            <person name="Radune D."/>
            <person name="Mohamoud Y."/>
            <person name="Shay R."/>
            <person name="Jin S."/>
            <person name="Zhang X."/>
            <person name="Lucey K."/>
            <person name="Ballor N.R."/>
            <person name="Ottesen E."/>
            <person name="Rosenthal R."/>
            <person name="Allen A."/>
            <person name="Leadbetter J.R."/>
            <person name="Paulsen I.T."/>
        </authorList>
    </citation>
    <scope>NUCLEOTIDE SEQUENCE [LARGE SCALE GENOMIC DNA]</scope>
    <source>
        <strain evidence="8">ATCC BAA-888 / DSM 13862 / ZAS-9</strain>
    </source>
</reference>
<dbReference type="Gene3D" id="3.40.50.300">
    <property type="entry name" value="P-loop containing nucleotide triphosphate hydrolases"/>
    <property type="match status" value="1"/>
</dbReference>
<dbReference type="Pfam" id="PF01268">
    <property type="entry name" value="FTHFS"/>
    <property type="match status" value="1"/>
</dbReference>
<comment type="similarity">
    <text evidence="6">Belongs to the formate--tetrahydrofolate ligase family.</text>
</comment>
<keyword evidence="5 6" id="KW-0067">ATP-binding</keyword>
<dbReference type="InterPro" id="IPR027417">
    <property type="entry name" value="P-loop_NTPase"/>
</dbReference>
<evidence type="ECO:0000256" key="5">
    <source>
        <dbReference type="ARBA" id="ARBA00022840"/>
    </source>
</evidence>
<evidence type="ECO:0000313" key="7">
    <source>
        <dbReference type="EMBL" id="AEF80122.1"/>
    </source>
</evidence>
<dbReference type="CDD" id="cd00477">
    <property type="entry name" value="FTHFS"/>
    <property type="match status" value="1"/>
</dbReference>
<gene>
    <name evidence="6 7" type="primary">fhs</name>
    <name evidence="7" type="ordered locus">TREAZ_1389</name>
</gene>
<dbReference type="Proteomes" id="UP000009222">
    <property type="component" value="Chromosome"/>
</dbReference>